<name>A0A1N7P0M9_9BACT</name>
<reference evidence="3" key="1">
    <citation type="submission" date="2017-01" db="EMBL/GenBank/DDBJ databases">
        <authorList>
            <person name="Varghese N."/>
            <person name="Submissions S."/>
        </authorList>
    </citation>
    <scope>NUCLEOTIDE SEQUENCE [LARGE SCALE GENOMIC DNA]</scope>
    <source>
        <strain evidence="3">DSM 21054</strain>
    </source>
</reference>
<keyword evidence="3" id="KW-1185">Reference proteome</keyword>
<proteinExistence type="predicted"/>
<organism evidence="2 3">
    <name type="scientific">Filimonas lacunae</name>
    <dbReference type="NCBI Taxonomy" id="477680"/>
    <lineage>
        <taxon>Bacteria</taxon>
        <taxon>Pseudomonadati</taxon>
        <taxon>Bacteroidota</taxon>
        <taxon>Chitinophagia</taxon>
        <taxon>Chitinophagales</taxon>
        <taxon>Chitinophagaceae</taxon>
        <taxon>Filimonas</taxon>
    </lineage>
</organism>
<dbReference type="EMBL" id="FTOR01000003">
    <property type="protein sequence ID" value="SIT04133.1"/>
    <property type="molecule type" value="Genomic_DNA"/>
</dbReference>
<evidence type="ECO:0000256" key="1">
    <source>
        <dbReference type="SAM" id="Phobius"/>
    </source>
</evidence>
<protein>
    <submittedName>
        <fullName evidence="2">Uncharacterized protein</fullName>
    </submittedName>
</protein>
<feature type="transmembrane region" description="Helical" evidence="1">
    <location>
        <begin position="34"/>
        <end position="53"/>
    </location>
</feature>
<sequence>MDIHMPNYIQKVGDFITQKFSFFYKKSKITMNKVKYVLSAITMIAAVGGAFAFKKAATGDKLIYLYTSLKTRCTLPVQGYLAPLNTPGGIPTGYVLTSYATAINRASCQAQGYFQNNSF</sequence>
<dbReference type="Proteomes" id="UP000186917">
    <property type="component" value="Unassembled WGS sequence"/>
</dbReference>
<evidence type="ECO:0000313" key="2">
    <source>
        <dbReference type="EMBL" id="SIT04133.1"/>
    </source>
</evidence>
<keyword evidence="1" id="KW-0812">Transmembrane</keyword>
<keyword evidence="1" id="KW-1133">Transmembrane helix</keyword>
<dbReference type="AlphaFoldDB" id="A0A1N7P0M9"/>
<keyword evidence="1" id="KW-0472">Membrane</keyword>
<gene>
    <name evidence="2" type="ORF">SAMN05421788_10380</name>
</gene>
<evidence type="ECO:0000313" key="3">
    <source>
        <dbReference type="Proteomes" id="UP000186917"/>
    </source>
</evidence>
<accession>A0A1N7P0M9</accession>